<reference evidence="1" key="1">
    <citation type="journal article" date="2021" name="Proc. Natl. Acad. Sci. U.S.A.">
        <title>A Catalog of Tens of Thousands of Viruses from Human Metagenomes Reveals Hidden Associations with Chronic Diseases.</title>
        <authorList>
            <person name="Tisza M.J."/>
            <person name="Buck C.B."/>
        </authorList>
    </citation>
    <scope>NUCLEOTIDE SEQUENCE</scope>
    <source>
        <strain evidence="1">Ctwhn18</strain>
    </source>
</reference>
<protein>
    <submittedName>
        <fullName evidence="1">Portal protein</fullName>
    </submittedName>
</protein>
<dbReference type="EMBL" id="BK015295">
    <property type="protein sequence ID" value="DAD99855.1"/>
    <property type="molecule type" value="Genomic_DNA"/>
</dbReference>
<proteinExistence type="predicted"/>
<accession>A0A8S5NZN4</accession>
<organism evidence="1">
    <name type="scientific">Siphoviridae sp. ctwhn18</name>
    <dbReference type="NCBI Taxonomy" id="2825733"/>
    <lineage>
        <taxon>Viruses</taxon>
        <taxon>Duplodnaviria</taxon>
        <taxon>Heunggongvirae</taxon>
        <taxon>Uroviricota</taxon>
        <taxon>Caudoviricetes</taxon>
    </lineage>
</organism>
<evidence type="ECO:0000313" key="1">
    <source>
        <dbReference type="EMBL" id="DAD99855.1"/>
    </source>
</evidence>
<sequence>MKFGLGTKVRNMVWEWLLQTPAPLQTVVIQQQMVREIEIIRSRLWYRGDANELQQFFRQLPFKDGGFWASVPVNGSVRKIHCGLPAVIINTLVHIVKSDIDDIEPSSDIWKEIDKKIDFVNLVGKAIADTLIDGDGAFKISVDESISPYPIVEFVGGDNVEIEFSHGALISVTFKTIYHVKSAVYEVHEKYGEGYIETRLYNSRGNEIALWSVPELVDKMPRYRDENGNERLAPRIYFPGDYIMAVPLKFYDSKKYPGRGVSLFDNGKSDCFDALDEVISQWIDAIRAGRVQKYIPSDMIPRNPDNGSVERVNSFGTEFIVVQSSLGDEAASEIKTVQPEIKYEAFYNSYMNCLMMCLQGILSPATLGIDVGKMQSADAQREKKDVTGNTRNTITSALEKELPKLIQGVLKTYDNMRGRYPGDYAASVSFGEYAAPDFNNRVETVGKASAYGVMSVETQVEELWGNSKDDEWKEAEIKRIKTEKGLTVSEPSPGGEI</sequence>
<name>A0A8S5NZN4_9CAUD</name>